<evidence type="ECO:0000256" key="4">
    <source>
        <dbReference type="SAM" id="Phobius"/>
    </source>
</evidence>
<dbReference type="EMBL" id="BMYU01000002">
    <property type="protein sequence ID" value="GGX36477.1"/>
    <property type="molecule type" value="Genomic_DNA"/>
</dbReference>
<reference evidence="6" key="1">
    <citation type="journal article" date="2019" name="Int. J. Syst. Evol. Microbiol.">
        <title>The Global Catalogue of Microorganisms (GCM) 10K type strain sequencing project: providing services to taxonomists for standard genome sequencing and annotation.</title>
        <authorList>
            <consortium name="The Broad Institute Genomics Platform"/>
            <consortium name="The Broad Institute Genome Sequencing Center for Infectious Disease"/>
            <person name="Wu L."/>
            <person name="Ma J."/>
        </authorList>
    </citation>
    <scope>NUCLEOTIDE SEQUENCE [LARGE SCALE GENOMIC DNA]</scope>
    <source>
        <strain evidence="6">KCTC 23917</strain>
    </source>
</reference>
<keyword evidence="3 5" id="KW-0808">Transferase</keyword>
<comment type="caution">
    <text evidence="5">The sequence shown here is derived from an EMBL/GenBank/DDBJ whole genome shotgun (WGS) entry which is preliminary data.</text>
</comment>
<dbReference type="Gene3D" id="3.90.550.10">
    <property type="entry name" value="Spore Coat Polysaccharide Biosynthesis Protein SpsA, Chain A"/>
    <property type="match status" value="1"/>
</dbReference>
<dbReference type="SUPFAM" id="SSF53448">
    <property type="entry name" value="Nucleotide-diphospho-sugar transferases"/>
    <property type="match status" value="1"/>
</dbReference>
<organism evidence="5 6">
    <name type="scientific">Undibacterium squillarum</name>
    <dbReference type="NCBI Taxonomy" id="1131567"/>
    <lineage>
        <taxon>Bacteria</taxon>
        <taxon>Pseudomonadati</taxon>
        <taxon>Pseudomonadota</taxon>
        <taxon>Betaproteobacteria</taxon>
        <taxon>Burkholderiales</taxon>
        <taxon>Oxalobacteraceae</taxon>
        <taxon>Undibacterium</taxon>
    </lineage>
</organism>
<protein>
    <submittedName>
        <fullName evidence="5">Glycosyl transferase</fullName>
    </submittedName>
</protein>
<feature type="transmembrane region" description="Helical" evidence="4">
    <location>
        <begin position="309"/>
        <end position="327"/>
    </location>
</feature>
<name>A0ABQ2XVN4_9BURK</name>
<comment type="similarity">
    <text evidence="1">Belongs to the glycosyltransferase 2 family.</text>
</comment>
<dbReference type="Pfam" id="PF13641">
    <property type="entry name" value="Glyco_tranf_2_3"/>
    <property type="match status" value="1"/>
</dbReference>
<dbReference type="InterPro" id="IPR029044">
    <property type="entry name" value="Nucleotide-diphossugar_trans"/>
</dbReference>
<evidence type="ECO:0000313" key="5">
    <source>
        <dbReference type="EMBL" id="GGX36477.1"/>
    </source>
</evidence>
<dbReference type="CDD" id="cd06438">
    <property type="entry name" value="EpsO_like"/>
    <property type="match status" value="1"/>
</dbReference>
<dbReference type="PANTHER" id="PTHR43630:SF1">
    <property type="entry name" value="POLY-BETA-1,6-N-ACETYL-D-GLUCOSAMINE SYNTHASE"/>
    <property type="match status" value="1"/>
</dbReference>
<feature type="transmembrane region" description="Helical" evidence="4">
    <location>
        <begin position="359"/>
        <end position="383"/>
    </location>
</feature>
<keyword evidence="4" id="KW-1133">Transmembrane helix</keyword>
<keyword evidence="2" id="KW-0328">Glycosyltransferase</keyword>
<dbReference type="PANTHER" id="PTHR43630">
    <property type="entry name" value="POLY-BETA-1,6-N-ACETYL-D-GLUCOSAMINE SYNTHASE"/>
    <property type="match status" value="1"/>
</dbReference>
<sequence length="401" mass="44594">MTSLLTILGCFLAFTLALVVLPGTLLLLILTGASLFSPRKPDVAAPAGGRIGLIVPAHNEGWHIERTLYNLRAKAIADGNTDVIVIADNCSDNTADVARRCGVRVLERHDNVHRGKGYALDYAFSQLCDSKVAGDADYRYFLIVDADSILQPGFISALRKQFACGSEAIQCRYAVLNSADSLRTRLLEIEMCGFNLLRPRGRAALGWSVGLLGNGFAVRRDVVENIPYTAGSLVEDLEYHLVLTWHGVRVDFLEDAVVKAEMPVNAEHARSQRTRWEGGRFRMIREHLPSLLLQWLKGRSSAFEPMLELTLLPLSYQVSLLLILLLTPYWSLQVLGLAGLLVVAAHVLTAMWLGRLPLAYLMTLFFVPFYLIWKILLLPASLLNARSTAVWRRTRRNDLGT</sequence>
<keyword evidence="4" id="KW-0472">Membrane</keyword>
<evidence type="ECO:0000256" key="1">
    <source>
        <dbReference type="ARBA" id="ARBA00006739"/>
    </source>
</evidence>
<evidence type="ECO:0000256" key="2">
    <source>
        <dbReference type="ARBA" id="ARBA00022676"/>
    </source>
</evidence>
<dbReference type="RefSeq" id="WP_189356216.1">
    <property type="nucleotide sequence ID" value="NZ_BMYU01000002.1"/>
</dbReference>
<keyword evidence="6" id="KW-1185">Reference proteome</keyword>
<feature type="transmembrane region" description="Helical" evidence="4">
    <location>
        <begin position="334"/>
        <end position="353"/>
    </location>
</feature>
<accession>A0ABQ2XVN4</accession>
<keyword evidence="4" id="KW-0812">Transmembrane</keyword>
<proteinExistence type="inferred from homology"/>
<gene>
    <name evidence="5" type="ORF">GCM10010946_12840</name>
</gene>
<evidence type="ECO:0000256" key="3">
    <source>
        <dbReference type="ARBA" id="ARBA00022679"/>
    </source>
</evidence>
<dbReference type="GO" id="GO:0016740">
    <property type="term" value="F:transferase activity"/>
    <property type="evidence" value="ECO:0007669"/>
    <property type="project" value="UniProtKB-KW"/>
</dbReference>
<evidence type="ECO:0000313" key="6">
    <source>
        <dbReference type="Proteomes" id="UP000653343"/>
    </source>
</evidence>
<dbReference type="Proteomes" id="UP000653343">
    <property type="component" value="Unassembled WGS sequence"/>
</dbReference>